<comment type="caution">
    <text evidence="5">The sequence shown here is derived from an EMBL/GenBank/DDBJ whole genome shotgun (WGS) entry which is preliminary data.</text>
</comment>
<sequence length="715" mass="76858">MALLLSAAFSLLGGPSAPAAAFPDVGWMALLLLFAASLATVLTWLVQYSLGILRRDAQQRPSPASLGLWSCLVKLGCSREDSASASGLKRLVTSLFSFKSFRDNWQRAWIKALNEQACRIGSSVQISFEEGPKLPSTACISQVACMDQSEQSMVLCCQLVVDAVQFPVSVTQQSPAAVSMDSYQVTLAPLKAQMEICLEEADVEGLLVTWSFKEPPSLALTVTSKLQRGGNEGKADVSTIKELIEDTIVSTSPAMLVNLKAHITNTVPVEKFGTGLASPSKAVLNAGCRLVVRELKANVSRAEEVGSGELCCVLELDSPVQLKRTKSLAPKSRNGNTELKWNEELIFELGARSKEMKVKIVERSERSENILLGQSVIPLDLSRRSPSGCQNFPLTAAPGMSNTPPGSVSLELSYIESPDSKAGLSLVPMRTTVTPTKKIEMDRIIMPDGTIVTTVTTIQSRPKMDGKMDSPARSPSKVEVTDKRSIKMDDSPVNLSPNNVDNHLANGLDPVVQTAIRQLTESANKPSKKTPTKRSTLIISGVSKAPIDQEEMALSVGYAASMDASLQGEPGMPALPHCSAQSALDSPKSPDSQNQWQMVSQDLDEAAVSDISERPSVDDVESETGSTGALETRSLKDHKVGFLRSGTKLLFRRRNKQKEPGFSHSHDDLSNVSNSPASTRKKSGSFSRKLIKSFSFKSKSKSKASTNGSTAATGN</sequence>
<dbReference type="SUPFAM" id="SSF49562">
    <property type="entry name" value="C2 domain (Calcium/lipid-binding domain, CaLB)"/>
    <property type="match status" value="1"/>
</dbReference>
<gene>
    <name evidence="5" type="ORF">scyTo_0014680</name>
</gene>
<dbReference type="EMBL" id="BFAA01007970">
    <property type="protein sequence ID" value="GCB63784.1"/>
    <property type="molecule type" value="Genomic_DNA"/>
</dbReference>
<dbReference type="CDD" id="cd21683">
    <property type="entry name" value="SMP_C2CD2L"/>
    <property type="match status" value="1"/>
</dbReference>
<reference evidence="5 6" key="1">
    <citation type="journal article" date="2018" name="Nat. Ecol. Evol.">
        <title>Shark genomes provide insights into elasmobranch evolution and the origin of vertebrates.</title>
        <authorList>
            <person name="Hara Y"/>
            <person name="Yamaguchi K"/>
            <person name="Onimaru K"/>
            <person name="Kadota M"/>
            <person name="Koyanagi M"/>
            <person name="Keeley SD"/>
            <person name="Tatsumi K"/>
            <person name="Tanaka K"/>
            <person name="Motone F"/>
            <person name="Kageyama Y"/>
            <person name="Nozu R"/>
            <person name="Adachi N"/>
            <person name="Nishimura O"/>
            <person name="Nakagawa R"/>
            <person name="Tanegashima C"/>
            <person name="Kiyatake I"/>
            <person name="Matsumoto R"/>
            <person name="Murakumo K"/>
            <person name="Nishida K"/>
            <person name="Terakita A"/>
            <person name="Kuratani S"/>
            <person name="Sato K"/>
            <person name="Hyodo S Kuraku.S."/>
        </authorList>
    </citation>
    <scope>NUCLEOTIDE SEQUENCE [LARGE SCALE GENOMIC DNA]</scope>
</reference>
<protein>
    <submittedName>
        <fullName evidence="5">Uncharacterized protein</fullName>
    </submittedName>
</protein>
<dbReference type="Pfam" id="PF18696">
    <property type="entry name" value="SMP_C2CD2L"/>
    <property type="match status" value="1"/>
</dbReference>
<evidence type="ECO:0000256" key="2">
    <source>
        <dbReference type="SAM" id="SignalP"/>
    </source>
</evidence>
<organism evidence="5 6">
    <name type="scientific">Scyliorhinus torazame</name>
    <name type="common">Cloudy catshark</name>
    <name type="synonym">Catulus torazame</name>
    <dbReference type="NCBI Taxonomy" id="75743"/>
    <lineage>
        <taxon>Eukaryota</taxon>
        <taxon>Metazoa</taxon>
        <taxon>Chordata</taxon>
        <taxon>Craniata</taxon>
        <taxon>Vertebrata</taxon>
        <taxon>Chondrichthyes</taxon>
        <taxon>Elasmobranchii</taxon>
        <taxon>Galeomorphii</taxon>
        <taxon>Galeoidea</taxon>
        <taxon>Carcharhiniformes</taxon>
        <taxon>Scyliorhinidae</taxon>
        <taxon>Scyliorhinus</taxon>
    </lineage>
</organism>
<feature type="domain" description="C2" evidence="3">
    <location>
        <begin position="295"/>
        <end position="388"/>
    </location>
</feature>
<dbReference type="GO" id="GO:0035774">
    <property type="term" value="P:positive regulation of insulin secretion involved in cellular response to glucose stimulus"/>
    <property type="evidence" value="ECO:0007669"/>
    <property type="project" value="TreeGrafter"/>
</dbReference>
<evidence type="ECO:0000256" key="1">
    <source>
        <dbReference type="SAM" id="MobiDB-lite"/>
    </source>
</evidence>
<dbReference type="PANTHER" id="PTHR21119">
    <property type="entry name" value="C2 DOMAIN-CONTAINING PROTEIN"/>
    <property type="match status" value="1"/>
</dbReference>
<feature type="chain" id="PRO_5019409850" evidence="2">
    <location>
        <begin position="22"/>
        <end position="715"/>
    </location>
</feature>
<feature type="region of interest" description="Disordered" evidence="1">
    <location>
        <begin position="461"/>
        <end position="482"/>
    </location>
</feature>
<evidence type="ECO:0000313" key="5">
    <source>
        <dbReference type="EMBL" id="GCB63784.1"/>
    </source>
</evidence>
<dbReference type="InterPro" id="IPR035892">
    <property type="entry name" value="C2_domain_sf"/>
</dbReference>
<evidence type="ECO:0000313" key="6">
    <source>
        <dbReference type="Proteomes" id="UP000288216"/>
    </source>
</evidence>
<dbReference type="Gene3D" id="2.60.40.150">
    <property type="entry name" value="C2 domain"/>
    <property type="match status" value="1"/>
</dbReference>
<feature type="compositionally biased region" description="Polar residues" evidence="1">
    <location>
        <begin position="579"/>
        <end position="595"/>
    </location>
</feature>
<dbReference type="OMA" id="IPNGHHK"/>
<dbReference type="GO" id="GO:0008526">
    <property type="term" value="F:phosphatidylinositol transfer activity"/>
    <property type="evidence" value="ECO:0007669"/>
    <property type="project" value="TreeGrafter"/>
</dbReference>
<dbReference type="Pfam" id="PF00168">
    <property type="entry name" value="C2"/>
    <property type="match status" value="1"/>
</dbReference>
<accession>A0A401NSH6</accession>
<dbReference type="GO" id="GO:0098592">
    <property type="term" value="C:cytoplasmic side of apical plasma membrane"/>
    <property type="evidence" value="ECO:0007669"/>
    <property type="project" value="TreeGrafter"/>
</dbReference>
<feature type="domain" description="Synaptotagmin-like mitochondrial and lipid-binding" evidence="4">
    <location>
        <begin position="105"/>
        <end position="255"/>
    </location>
</feature>
<feature type="signal peptide" evidence="2">
    <location>
        <begin position="1"/>
        <end position="21"/>
    </location>
</feature>
<evidence type="ECO:0000259" key="3">
    <source>
        <dbReference type="Pfam" id="PF00168"/>
    </source>
</evidence>
<dbReference type="InterPro" id="IPR039934">
    <property type="entry name" value="C2CD2/C2CD2L"/>
</dbReference>
<feature type="region of interest" description="Disordered" evidence="1">
    <location>
        <begin position="653"/>
        <end position="687"/>
    </location>
</feature>
<dbReference type="STRING" id="75743.A0A401NSH6"/>
<dbReference type="InterPro" id="IPR000008">
    <property type="entry name" value="C2_dom"/>
</dbReference>
<feature type="region of interest" description="Disordered" evidence="1">
    <location>
        <begin position="612"/>
        <end position="632"/>
    </location>
</feature>
<name>A0A401NSH6_SCYTO</name>
<dbReference type="AlphaFoldDB" id="A0A401NSH6"/>
<dbReference type="OrthoDB" id="9942148at2759"/>
<keyword evidence="6" id="KW-1185">Reference proteome</keyword>
<dbReference type="Proteomes" id="UP000288216">
    <property type="component" value="Unassembled WGS sequence"/>
</dbReference>
<dbReference type="InterPro" id="IPR040885">
    <property type="entry name" value="SMP_C2CD2L"/>
</dbReference>
<keyword evidence="2" id="KW-0732">Signal</keyword>
<evidence type="ECO:0000259" key="4">
    <source>
        <dbReference type="Pfam" id="PF18696"/>
    </source>
</evidence>
<proteinExistence type="predicted"/>
<feature type="compositionally biased region" description="Basic and acidic residues" evidence="1">
    <location>
        <begin position="657"/>
        <end position="669"/>
    </location>
</feature>
<dbReference type="GO" id="GO:0035091">
    <property type="term" value="F:phosphatidylinositol binding"/>
    <property type="evidence" value="ECO:0007669"/>
    <property type="project" value="TreeGrafter"/>
</dbReference>
<feature type="region of interest" description="Disordered" evidence="1">
    <location>
        <begin position="567"/>
        <end position="595"/>
    </location>
</feature>
<dbReference type="PANTHER" id="PTHR21119:SF8">
    <property type="entry name" value="PHOSPHOLIPID TRANSFER PROTEIN C2CD2L"/>
    <property type="match status" value="1"/>
</dbReference>